<evidence type="ECO:0000256" key="1">
    <source>
        <dbReference type="ARBA" id="ARBA00022723"/>
    </source>
</evidence>
<evidence type="ECO:0000256" key="5">
    <source>
        <dbReference type="SAM" id="Phobius"/>
    </source>
</evidence>
<dbReference type="PANTHER" id="PTHR35038">
    <property type="entry name" value="DISSIMILATORY SULFITE REDUCTASE SIRA"/>
    <property type="match status" value="1"/>
</dbReference>
<dbReference type="InterPro" id="IPR009056">
    <property type="entry name" value="Cyt_c-like_dom"/>
</dbReference>
<keyword evidence="5" id="KW-0472">Membrane</keyword>
<dbReference type="InterPro" id="IPR036280">
    <property type="entry name" value="Multihaem_cyt_sf"/>
</dbReference>
<organism evidence="7 8">
    <name type="scientific">Pseudothioclava arenosa</name>
    <dbReference type="NCBI Taxonomy" id="1795308"/>
    <lineage>
        <taxon>Bacteria</taxon>
        <taxon>Pseudomonadati</taxon>
        <taxon>Pseudomonadota</taxon>
        <taxon>Alphaproteobacteria</taxon>
        <taxon>Rhodobacterales</taxon>
        <taxon>Paracoccaceae</taxon>
        <taxon>Pseudothioclava</taxon>
    </lineage>
</organism>
<dbReference type="Proteomes" id="UP000243507">
    <property type="component" value="Unassembled WGS sequence"/>
</dbReference>
<keyword evidence="3 4" id="KW-0408">Iron</keyword>
<reference evidence="7 8" key="1">
    <citation type="submission" date="2017-09" db="EMBL/GenBank/DDBJ databases">
        <title>A multilocus sequence analysis scheme for characterization of bacteria in the genus Thioclava.</title>
        <authorList>
            <person name="Liu Y."/>
            <person name="Shao Z."/>
        </authorList>
    </citation>
    <scope>NUCLEOTIDE SEQUENCE [LARGE SCALE GENOMIC DNA]</scope>
    <source>
        <strain evidence="7 8">CAU 1312</strain>
    </source>
</reference>
<keyword evidence="4" id="KW-0349">Heme</keyword>
<protein>
    <submittedName>
        <fullName evidence="7">Cytochrome C</fullName>
    </submittedName>
</protein>
<dbReference type="InterPro" id="IPR024673">
    <property type="entry name" value="Octahem_Cyt_c"/>
</dbReference>
<evidence type="ECO:0000259" key="6">
    <source>
        <dbReference type="PROSITE" id="PS51007"/>
    </source>
</evidence>
<evidence type="ECO:0000256" key="2">
    <source>
        <dbReference type="ARBA" id="ARBA00022729"/>
    </source>
</evidence>
<keyword evidence="5" id="KW-1133">Transmembrane helix</keyword>
<keyword evidence="1 4" id="KW-0479">Metal-binding</keyword>
<name>A0A2A4CNH3_9RHOB</name>
<dbReference type="GO" id="GO:0016491">
    <property type="term" value="F:oxidoreductase activity"/>
    <property type="evidence" value="ECO:0007669"/>
    <property type="project" value="TreeGrafter"/>
</dbReference>
<dbReference type="PROSITE" id="PS51007">
    <property type="entry name" value="CYTC"/>
    <property type="match status" value="1"/>
</dbReference>
<dbReference type="PIRSF" id="PIRSF039014">
    <property type="entry name" value="OTR_cyc"/>
    <property type="match status" value="1"/>
</dbReference>
<evidence type="ECO:0000313" key="8">
    <source>
        <dbReference type="Proteomes" id="UP000243507"/>
    </source>
</evidence>
<dbReference type="Pfam" id="PF11783">
    <property type="entry name" value="Cytochrome_cB"/>
    <property type="match status" value="1"/>
</dbReference>
<accession>A0A2A4CNH3</accession>
<dbReference type="Pfam" id="PF13435">
    <property type="entry name" value="Cytochrome_C554"/>
    <property type="match status" value="1"/>
</dbReference>
<feature type="domain" description="Cytochrome c" evidence="6">
    <location>
        <begin position="246"/>
        <end position="342"/>
    </location>
</feature>
<evidence type="ECO:0000256" key="3">
    <source>
        <dbReference type="ARBA" id="ARBA00023004"/>
    </source>
</evidence>
<dbReference type="InterPro" id="IPR051829">
    <property type="entry name" value="Multiheme_Cytochr_ET"/>
</dbReference>
<keyword evidence="2" id="KW-0732">Signal</keyword>
<dbReference type="Gene3D" id="1.10.780.10">
    <property type="entry name" value="Hydroxylamine Oxidoreductase, Chain A, domain 1"/>
    <property type="match status" value="1"/>
</dbReference>
<dbReference type="InterPro" id="IPR023155">
    <property type="entry name" value="Cyt_c-552/4"/>
</dbReference>
<dbReference type="GO" id="GO:0020037">
    <property type="term" value="F:heme binding"/>
    <property type="evidence" value="ECO:0007669"/>
    <property type="project" value="InterPro"/>
</dbReference>
<comment type="caution">
    <text evidence="7">The sequence shown here is derived from an EMBL/GenBank/DDBJ whole genome shotgun (WGS) entry which is preliminary data.</text>
</comment>
<dbReference type="AlphaFoldDB" id="A0A2A4CNH3"/>
<dbReference type="GO" id="GO:0009055">
    <property type="term" value="F:electron transfer activity"/>
    <property type="evidence" value="ECO:0007669"/>
    <property type="project" value="InterPro"/>
</dbReference>
<keyword evidence="5" id="KW-0812">Transmembrane</keyword>
<evidence type="ECO:0000256" key="4">
    <source>
        <dbReference type="PROSITE-ProRule" id="PRU00433"/>
    </source>
</evidence>
<dbReference type="SUPFAM" id="SSF48695">
    <property type="entry name" value="Multiheme cytochromes"/>
    <property type="match status" value="1"/>
</dbReference>
<dbReference type="PANTHER" id="PTHR35038:SF5">
    <property type="entry name" value="CYTOCHROME C-TYPE PROTEIN NRFB"/>
    <property type="match status" value="1"/>
</dbReference>
<gene>
    <name evidence="7" type="ORF">CLN94_06740</name>
</gene>
<feature type="transmembrane region" description="Helical" evidence="5">
    <location>
        <begin position="503"/>
        <end position="524"/>
    </location>
</feature>
<dbReference type="NCBIfam" id="TIGR04315">
    <property type="entry name" value="octaheme_Shew"/>
    <property type="match status" value="1"/>
</dbReference>
<dbReference type="EMBL" id="NTJD01000004">
    <property type="protein sequence ID" value="PCD76791.1"/>
    <property type="molecule type" value="Genomic_DNA"/>
</dbReference>
<keyword evidence="8" id="KW-1185">Reference proteome</keyword>
<dbReference type="RefSeq" id="WP_096432463.1">
    <property type="nucleotide sequence ID" value="NZ_NTJD01000004.1"/>
</dbReference>
<dbReference type="GO" id="GO:0046872">
    <property type="term" value="F:metal ion binding"/>
    <property type="evidence" value="ECO:0007669"/>
    <property type="project" value="UniProtKB-KW"/>
</dbReference>
<sequence length="532" mass="57537">MSIASDLAAKAAHMSDPVVESTADHSKFDVLKGPFKSGPEVTAACLSCHTEASNQVMHSVHWKWEYQNESTGQTLGKAHELNAFCGNVASNEVRCTSCHTGYDWEDVRAPMPDDPTKVDCLVCHDTSGQYAKQDNLAGNPPLEPVAEKAKTITGKAAWAVDLIKAAQSVGPEPSRENCGNCHFYGGGGDNVKHGDLSSALFDPTPHVDVHMSKDGANMQCADCHVSDKHVFAGSRYETDVVDPHAGDMKPGQPREVASCTSCHTDAPHKGPNPILGMKLNDHTDRVACQTCHIPEFAKGGVATKTVWDWSTAGKLKDGKPYSEEEFVQSDGKHLHTYLSTKGDFEWGENVTPYYAWSNGVMTYTLPETEIDPTQTLEINSIGGGAEDPNSRIFPFKRMIGKQAYDAERKVLAYNNVYGPGNGTALWSYFDWEKSLKAGMDYAGVEYSGKFDFVSTYMYWPITHMVGPEDEALKCDSCHAKDGRLANIAGVYMPGSGIGIGGKLGLVIFLLAALGVAGHGVLRLFGKKGAHHG</sequence>
<evidence type="ECO:0000313" key="7">
    <source>
        <dbReference type="EMBL" id="PCD76791.1"/>
    </source>
</evidence>
<dbReference type="OrthoDB" id="9788513at2"/>
<proteinExistence type="predicted"/>
<dbReference type="Gene3D" id="3.90.10.10">
    <property type="entry name" value="Cytochrome C3"/>
    <property type="match status" value="1"/>
</dbReference>